<dbReference type="Gene3D" id="3.10.50.40">
    <property type="match status" value="1"/>
</dbReference>
<feature type="domain" description="PpiC" evidence="3">
    <location>
        <begin position="183"/>
        <end position="276"/>
    </location>
</feature>
<keyword evidence="1" id="KW-0697">Rotamase</keyword>
<dbReference type="Pfam" id="PF13616">
    <property type="entry name" value="Rotamase_3"/>
    <property type="match status" value="1"/>
</dbReference>
<dbReference type="InterPro" id="IPR027304">
    <property type="entry name" value="Trigger_fact/SurA_dom_sf"/>
</dbReference>
<organism evidence="4 5">
    <name type="scientific">Calditerricola satsumensis</name>
    <dbReference type="NCBI Taxonomy" id="373054"/>
    <lineage>
        <taxon>Bacteria</taxon>
        <taxon>Bacillati</taxon>
        <taxon>Bacillota</taxon>
        <taxon>Bacilli</taxon>
        <taxon>Bacillales</taxon>
        <taxon>Bacillaceae</taxon>
        <taxon>Calditerricola</taxon>
    </lineage>
</organism>
<dbReference type="SUPFAM" id="SSF54534">
    <property type="entry name" value="FKBP-like"/>
    <property type="match status" value="1"/>
</dbReference>
<dbReference type="SUPFAM" id="SSF109998">
    <property type="entry name" value="Triger factor/SurA peptide-binding domain-like"/>
    <property type="match status" value="1"/>
</dbReference>
<accession>A0A8J3BDT1</accession>
<dbReference type="GO" id="GO:0003755">
    <property type="term" value="F:peptidyl-prolyl cis-trans isomerase activity"/>
    <property type="evidence" value="ECO:0007669"/>
    <property type="project" value="UniProtKB-KW"/>
</dbReference>
<gene>
    <name evidence="4" type="ORF">GCM10007043_20820</name>
</gene>
<keyword evidence="5" id="KW-1185">Reference proteome</keyword>
<evidence type="ECO:0000259" key="3">
    <source>
        <dbReference type="PROSITE" id="PS50198"/>
    </source>
</evidence>
<proteinExistence type="predicted"/>
<feature type="signal peptide" evidence="2">
    <location>
        <begin position="1"/>
        <end position="21"/>
    </location>
</feature>
<dbReference type="EMBL" id="BMOF01000055">
    <property type="protein sequence ID" value="GGK06586.1"/>
    <property type="molecule type" value="Genomic_DNA"/>
</dbReference>
<keyword evidence="2" id="KW-0732">Signal</keyword>
<dbReference type="AlphaFoldDB" id="A0A8J3BDT1"/>
<name>A0A8J3BDT1_9BACI</name>
<dbReference type="PROSITE" id="PS50198">
    <property type="entry name" value="PPIC_PPIASE_2"/>
    <property type="match status" value="1"/>
</dbReference>
<dbReference type="PANTHER" id="PTHR47245:SF2">
    <property type="entry name" value="PEPTIDYL-PROLYL CIS-TRANS ISOMERASE HP_0175-RELATED"/>
    <property type="match status" value="1"/>
</dbReference>
<sequence length="319" mass="35894">MLALWVCALFALAGCAQSDDAQPTSGKGGDAGGPNLSLGVDAKQVVARYDGGEVTAGEFEKYLALQYVLNPLYRAVLTDPESREEVLRSYIAETILADRAGSADVREEADNLFDAWRQAFDKAEGSRKAADQLLKRLNLTEDDVRNYLVRYKRIETYLAAQVKEEDLKKRYAERQRDFTVATVRHILISTDGRSEAEAYKLATELARRIQRGEDMAALAKQYSDDPGSKEKGGVYENARVTEWVPEFQQAVLTQAIGKVGAPVKTAYGYHVIRVEKREVLPFEQVREELRVEALNEAYNRFYDKELPKHIRQIALPKPT</sequence>
<evidence type="ECO:0000256" key="2">
    <source>
        <dbReference type="SAM" id="SignalP"/>
    </source>
</evidence>
<keyword evidence="1" id="KW-0413">Isomerase</keyword>
<dbReference type="InterPro" id="IPR046357">
    <property type="entry name" value="PPIase_dom_sf"/>
</dbReference>
<dbReference type="Proteomes" id="UP000637720">
    <property type="component" value="Unassembled WGS sequence"/>
</dbReference>
<feature type="chain" id="PRO_5039327084" description="PpiC domain-containing protein" evidence="2">
    <location>
        <begin position="22"/>
        <end position="319"/>
    </location>
</feature>
<reference evidence="4" key="2">
    <citation type="submission" date="2020-09" db="EMBL/GenBank/DDBJ databases">
        <authorList>
            <person name="Sun Q."/>
            <person name="Ohkuma M."/>
        </authorList>
    </citation>
    <scope>NUCLEOTIDE SEQUENCE</scope>
    <source>
        <strain evidence="4">JCM 14719</strain>
    </source>
</reference>
<protein>
    <recommendedName>
        <fullName evidence="3">PpiC domain-containing protein</fullName>
    </recommendedName>
</protein>
<evidence type="ECO:0000313" key="5">
    <source>
        <dbReference type="Proteomes" id="UP000637720"/>
    </source>
</evidence>
<evidence type="ECO:0000256" key="1">
    <source>
        <dbReference type="PROSITE-ProRule" id="PRU00278"/>
    </source>
</evidence>
<dbReference type="PANTHER" id="PTHR47245">
    <property type="entry name" value="PEPTIDYLPROLYL ISOMERASE"/>
    <property type="match status" value="1"/>
</dbReference>
<reference evidence="4" key="1">
    <citation type="journal article" date="2014" name="Int. J. Syst. Evol. Microbiol.">
        <title>Complete genome sequence of Corynebacterium casei LMG S-19264T (=DSM 44701T), isolated from a smear-ripened cheese.</title>
        <authorList>
            <consortium name="US DOE Joint Genome Institute (JGI-PGF)"/>
            <person name="Walter F."/>
            <person name="Albersmeier A."/>
            <person name="Kalinowski J."/>
            <person name="Ruckert C."/>
        </authorList>
    </citation>
    <scope>NUCLEOTIDE SEQUENCE</scope>
    <source>
        <strain evidence="4">JCM 14719</strain>
    </source>
</reference>
<dbReference type="InterPro" id="IPR000297">
    <property type="entry name" value="PPIase_PpiC"/>
</dbReference>
<dbReference type="InterPro" id="IPR050245">
    <property type="entry name" value="PrsA_foldase"/>
</dbReference>
<comment type="caution">
    <text evidence="4">The sequence shown here is derived from an EMBL/GenBank/DDBJ whole genome shotgun (WGS) entry which is preliminary data.</text>
</comment>
<evidence type="ECO:0000313" key="4">
    <source>
        <dbReference type="EMBL" id="GGK06586.1"/>
    </source>
</evidence>